<dbReference type="CDD" id="cd06530">
    <property type="entry name" value="S26_SPase_I"/>
    <property type="match status" value="1"/>
</dbReference>
<gene>
    <name evidence="5" type="ORF">HAHE_08690</name>
</gene>
<evidence type="ECO:0000256" key="2">
    <source>
        <dbReference type="ARBA" id="ARBA00019232"/>
    </source>
</evidence>
<dbReference type="Gene3D" id="2.10.109.10">
    <property type="entry name" value="Umud Fragment, subunit A"/>
    <property type="match status" value="1"/>
</dbReference>
<dbReference type="Proteomes" id="UP001374893">
    <property type="component" value="Chromosome"/>
</dbReference>
<reference evidence="5 6" key="1">
    <citation type="submission" date="2021-06" db="EMBL/GenBank/DDBJ databases">
        <title>Complete genome of Haloferula helveola possessing various polysaccharide degrading enzymes.</title>
        <authorList>
            <person name="Takami H."/>
            <person name="Huang C."/>
            <person name="Hamasaki K."/>
        </authorList>
    </citation>
    <scope>NUCLEOTIDE SEQUENCE [LARGE SCALE GENOMIC DNA]</scope>
    <source>
        <strain evidence="5 6">CN-1</strain>
    </source>
</reference>
<sequence>MRVGIAISQTLAQKLDSPAMRLCTLAAILSSGLITSCTKSELRYESASMEPSITRGELITIEPAAYRGSKPARWDVVLFEAPTGSGGSWASRIAGLPGETVNFRDGSLLIDGELVERPAHVAIAGFHAPDGDLSPAAPGPVSFPFKIPAGSYFVLGDNVDNALDSRYWGGLDEAKILGKVAGK</sequence>
<dbReference type="InterPro" id="IPR036286">
    <property type="entry name" value="LexA/Signal_pep-like_sf"/>
</dbReference>
<evidence type="ECO:0000313" key="5">
    <source>
        <dbReference type="EMBL" id="BCX46961.1"/>
    </source>
</evidence>
<comment type="similarity">
    <text evidence="1 3">Belongs to the peptidase S26 family.</text>
</comment>
<name>A0ABN6H090_9BACT</name>
<dbReference type="Pfam" id="PF10502">
    <property type="entry name" value="Peptidase_S26"/>
    <property type="match status" value="1"/>
</dbReference>
<evidence type="ECO:0000256" key="1">
    <source>
        <dbReference type="ARBA" id="ARBA00009370"/>
    </source>
</evidence>
<protein>
    <recommendedName>
        <fullName evidence="2 3">Signal peptidase I</fullName>
        <ecNumber evidence="3">3.4.21.89</ecNumber>
    </recommendedName>
</protein>
<dbReference type="InterPro" id="IPR000223">
    <property type="entry name" value="Pept_S26A_signal_pept_1"/>
</dbReference>
<evidence type="ECO:0000256" key="3">
    <source>
        <dbReference type="RuleBase" id="RU362042"/>
    </source>
</evidence>
<dbReference type="InterPro" id="IPR019533">
    <property type="entry name" value="Peptidase_S26"/>
</dbReference>
<evidence type="ECO:0000313" key="6">
    <source>
        <dbReference type="Proteomes" id="UP001374893"/>
    </source>
</evidence>
<proteinExistence type="inferred from homology"/>
<comment type="subcellular location">
    <subcellularLocation>
        <location evidence="3">Membrane</location>
        <topology evidence="3">Single-pass type II membrane protein</topology>
    </subcellularLocation>
</comment>
<dbReference type="EMBL" id="AP024702">
    <property type="protein sequence ID" value="BCX46961.1"/>
    <property type="molecule type" value="Genomic_DNA"/>
</dbReference>
<keyword evidence="6" id="KW-1185">Reference proteome</keyword>
<dbReference type="PRINTS" id="PR00727">
    <property type="entry name" value="LEADERPTASE"/>
</dbReference>
<dbReference type="NCBIfam" id="TIGR02227">
    <property type="entry name" value="sigpep_I_bact"/>
    <property type="match status" value="1"/>
</dbReference>
<comment type="catalytic activity">
    <reaction evidence="3">
        <text>Cleavage of hydrophobic, N-terminal signal or leader sequences from secreted and periplasmic proteins.</text>
        <dbReference type="EC" id="3.4.21.89"/>
    </reaction>
</comment>
<dbReference type="PANTHER" id="PTHR43390:SF1">
    <property type="entry name" value="CHLOROPLAST PROCESSING PEPTIDASE"/>
    <property type="match status" value="1"/>
</dbReference>
<dbReference type="SUPFAM" id="SSF51306">
    <property type="entry name" value="LexA/Signal peptidase"/>
    <property type="match status" value="1"/>
</dbReference>
<keyword evidence="3" id="KW-0645">Protease</keyword>
<evidence type="ECO:0000259" key="4">
    <source>
        <dbReference type="Pfam" id="PF10502"/>
    </source>
</evidence>
<keyword evidence="3" id="KW-0378">Hydrolase</keyword>
<accession>A0ABN6H090</accession>
<feature type="domain" description="Peptidase S26" evidence="4">
    <location>
        <begin position="24"/>
        <end position="180"/>
    </location>
</feature>
<dbReference type="PANTHER" id="PTHR43390">
    <property type="entry name" value="SIGNAL PEPTIDASE I"/>
    <property type="match status" value="1"/>
</dbReference>
<dbReference type="EC" id="3.4.21.89" evidence="3"/>
<organism evidence="5 6">
    <name type="scientific">Haloferula helveola</name>
    <dbReference type="NCBI Taxonomy" id="490095"/>
    <lineage>
        <taxon>Bacteria</taxon>
        <taxon>Pseudomonadati</taxon>
        <taxon>Verrucomicrobiota</taxon>
        <taxon>Verrucomicrobiia</taxon>
        <taxon>Verrucomicrobiales</taxon>
        <taxon>Verrucomicrobiaceae</taxon>
        <taxon>Haloferula</taxon>
    </lineage>
</organism>